<dbReference type="GO" id="GO:0016787">
    <property type="term" value="F:hydrolase activity"/>
    <property type="evidence" value="ECO:0007669"/>
    <property type="project" value="UniProtKB-KW"/>
</dbReference>
<keyword evidence="8" id="KW-1185">Reference proteome</keyword>
<name>A0A4P9XGU1_9FUNG</name>
<organism evidence="7 8">
    <name type="scientific">Thamnocephalis sphaerospora</name>
    <dbReference type="NCBI Taxonomy" id="78915"/>
    <lineage>
        <taxon>Eukaryota</taxon>
        <taxon>Fungi</taxon>
        <taxon>Fungi incertae sedis</taxon>
        <taxon>Zoopagomycota</taxon>
        <taxon>Zoopagomycotina</taxon>
        <taxon>Zoopagomycetes</taxon>
        <taxon>Zoopagales</taxon>
        <taxon>Sigmoideomycetaceae</taxon>
        <taxon>Thamnocephalis</taxon>
    </lineage>
</organism>
<keyword evidence="3" id="KW-0347">Helicase</keyword>
<evidence type="ECO:0000313" key="8">
    <source>
        <dbReference type="Proteomes" id="UP000271241"/>
    </source>
</evidence>
<dbReference type="CDD" id="cd18795">
    <property type="entry name" value="SF2_C_Ski2"/>
    <property type="match status" value="1"/>
</dbReference>
<reference evidence="8" key="1">
    <citation type="journal article" date="2018" name="Nat. Microbiol.">
        <title>Leveraging single-cell genomics to expand the fungal tree of life.</title>
        <authorList>
            <person name="Ahrendt S.R."/>
            <person name="Quandt C.A."/>
            <person name="Ciobanu D."/>
            <person name="Clum A."/>
            <person name="Salamov A."/>
            <person name="Andreopoulos B."/>
            <person name="Cheng J.F."/>
            <person name="Woyke T."/>
            <person name="Pelin A."/>
            <person name="Henrissat B."/>
            <person name="Reynolds N.K."/>
            <person name="Benny G.L."/>
            <person name="Smith M.E."/>
            <person name="James T.Y."/>
            <person name="Grigoriev I.V."/>
        </authorList>
    </citation>
    <scope>NUCLEOTIDE SEQUENCE [LARGE SCALE GENOMIC DNA]</scope>
    <source>
        <strain evidence="8">RSA 1356</strain>
    </source>
</reference>
<dbReference type="Proteomes" id="UP000271241">
    <property type="component" value="Unassembled WGS sequence"/>
</dbReference>
<keyword evidence="2 7" id="KW-0378">Hydrolase</keyword>
<dbReference type="STRING" id="78915.A0A4P9XGU1"/>
<dbReference type="GO" id="GO:0005524">
    <property type="term" value="F:ATP binding"/>
    <property type="evidence" value="ECO:0007669"/>
    <property type="project" value="UniProtKB-KW"/>
</dbReference>
<dbReference type="EMBL" id="KZ993410">
    <property type="protein sequence ID" value="RKP04852.1"/>
    <property type="molecule type" value="Genomic_DNA"/>
</dbReference>
<dbReference type="Pfam" id="PF00270">
    <property type="entry name" value="DEAD"/>
    <property type="match status" value="1"/>
</dbReference>
<proteinExistence type="predicted"/>
<dbReference type="AlphaFoldDB" id="A0A4P9XGU1"/>
<evidence type="ECO:0000256" key="2">
    <source>
        <dbReference type="ARBA" id="ARBA00022801"/>
    </source>
</evidence>
<protein>
    <submittedName>
        <fullName evidence="7">P-loop containing nucleoside triphosphate hydrolase protein</fullName>
    </submittedName>
</protein>
<dbReference type="InterPro" id="IPR001650">
    <property type="entry name" value="Helicase_C-like"/>
</dbReference>
<dbReference type="Gene3D" id="3.40.50.300">
    <property type="entry name" value="P-loop containing nucleotide triphosphate hydrolases"/>
    <property type="match status" value="2"/>
</dbReference>
<evidence type="ECO:0000256" key="4">
    <source>
        <dbReference type="ARBA" id="ARBA00022840"/>
    </source>
</evidence>
<dbReference type="GO" id="GO:0004386">
    <property type="term" value="F:helicase activity"/>
    <property type="evidence" value="ECO:0007669"/>
    <property type="project" value="UniProtKB-KW"/>
</dbReference>
<evidence type="ECO:0000313" key="7">
    <source>
        <dbReference type="EMBL" id="RKP04852.1"/>
    </source>
</evidence>
<dbReference type="FunFam" id="3.40.50.300:FF:000102">
    <property type="entry name" value="RNA helicase, activating signal cointegrator 1"/>
    <property type="match status" value="1"/>
</dbReference>
<dbReference type="Pfam" id="PF00271">
    <property type="entry name" value="Helicase_C"/>
    <property type="match status" value="1"/>
</dbReference>
<dbReference type="GO" id="GO:0003676">
    <property type="term" value="F:nucleic acid binding"/>
    <property type="evidence" value="ECO:0007669"/>
    <property type="project" value="InterPro"/>
</dbReference>
<evidence type="ECO:0000259" key="5">
    <source>
        <dbReference type="PROSITE" id="PS51192"/>
    </source>
</evidence>
<evidence type="ECO:0000256" key="1">
    <source>
        <dbReference type="ARBA" id="ARBA00022741"/>
    </source>
</evidence>
<dbReference type="InterPro" id="IPR027417">
    <property type="entry name" value="P-loop_NTPase"/>
</dbReference>
<feature type="domain" description="Helicase C-terminal" evidence="6">
    <location>
        <begin position="252"/>
        <end position="458"/>
    </location>
</feature>
<keyword evidence="1" id="KW-0547">Nucleotide-binding</keyword>
<sequence>MDPLCQRCFKGYASLNRVQSLVYPVAYTTNENMLICAPTGAGKTDVAMLSVLRTLSLYCLPSPSEADSDSQFVIAKSDFKIVYVAPMKALAAEVVVKLGTRLKWLGISVRELTGDMQLTKAEILDTQIIVTTPEKWDVVTRKATGDTELSQKVRLLIFDEVHLLQDDRGPVIETLIARTLRQVETSQSMIRIVGLSATLPNYIDVAAFLRVNPYQGLFFFDSGFRPIPLEQHFIGIKGKPGTVQATHRMNQTCYDKCAELVREGHQVMIFVHARKETAKTAQAMRQLAMQAEKLNIFTAEDHPKLSLAKRDISRSQNSELKELFEFGFGMHHAGMLRSDRNLVERMFADGLIKVLCCTSTLAWGVNLPAYAVIIKGTQVYDAQKGGFVDLSVLDVLQIFGRAGRPQFESQGVGYIMTSHDKLTNYVSLVMQQHPIESQFVKNMVDNLNAEICLEDRQS</sequence>
<dbReference type="InterPro" id="IPR050474">
    <property type="entry name" value="Hel308_SKI2-like"/>
</dbReference>
<feature type="domain" description="Helicase ATP-binding" evidence="5">
    <location>
        <begin position="24"/>
        <end position="217"/>
    </location>
</feature>
<evidence type="ECO:0000259" key="6">
    <source>
        <dbReference type="PROSITE" id="PS51194"/>
    </source>
</evidence>
<evidence type="ECO:0000256" key="3">
    <source>
        <dbReference type="ARBA" id="ARBA00022806"/>
    </source>
</evidence>
<dbReference type="PROSITE" id="PS51192">
    <property type="entry name" value="HELICASE_ATP_BIND_1"/>
    <property type="match status" value="1"/>
</dbReference>
<dbReference type="InterPro" id="IPR011545">
    <property type="entry name" value="DEAD/DEAH_box_helicase_dom"/>
</dbReference>
<dbReference type="SUPFAM" id="SSF52540">
    <property type="entry name" value="P-loop containing nucleoside triphosphate hydrolases"/>
    <property type="match status" value="2"/>
</dbReference>
<dbReference type="PROSITE" id="PS51194">
    <property type="entry name" value="HELICASE_CTER"/>
    <property type="match status" value="1"/>
</dbReference>
<dbReference type="PANTHER" id="PTHR47961">
    <property type="entry name" value="DNA POLYMERASE THETA, PUTATIVE (AFU_ORTHOLOGUE AFUA_1G05260)-RELATED"/>
    <property type="match status" value="1"/>
</dbReference>
<dbReference type="CDD" id="cd18020">
    <property type="entry name" value="DEXHc_ASCC3_1"/>
    <property type="match status" value="1"/>
</dbReference>
<dbReference type="InterPro" id="IPR014001">
    <property type="entry name" value="Helicase_ATP-bd"/>
</dbReference>
<dbReference type="SMART" id="SM00490">
    <property type="entry name" value="HELICc"/>
    <property type="match status" value="1"/>
</dbReference>
<dbReference type="OrthoDB" id="5575at2759"/>
<gene>
    <name evidence="7" type="ORF">THASP1DRAFT_20597</name>
</gene>
<dbReference type="PANTHER" id="PTHR47961:SF13">
    <property type="entry name" value="ACTIVATING SIGNAL COINTEGRATOR 1 COMPLEX SUBUNIT 3"/>
    <property type="match status" value="1"/>
</dbReference>
<dbReference type="SMART" id="SM00487">
    <property type="entry name" value="DEXDc"/>
    <property type="match status" value="1"/>
</dbReference>
<keyword evidence="4" id="KW-0067">ATP-binding</keyword>
<accession>A0A4P9XGU1</accession>